<gene>
    <name evidence="1" type="ORF">ACAOBT_LOCUS11519</name>
</gene>
<dbReference type="Proteomes" id="UP001152888">
    <property type="component" value="Unassembled WGS sequence"/>
</dbReference>
<comment type="caution">
    <text evidence="1">The sequence shown here is derived from an EMBL/GenBank/DDBJ whole genome shotgun (WGS) entry which is preliminary data.</text>
</comment>
<dbReference type="EMBL" id="CAKOFQ010006834">
    <property type="protein sequence ID" value="CAH1975237.1"/>
    <property type="molecule type" value="Genomic_DNA"/>
</dbReference>
<reference evidence="1" key="1">
    <citation type="submission" date="2022-03" db="EMBL/GenBank/DDBJ databases">
        <authorList>
            <person name="Sayadi A."/>
        </authorList>
    </citation>
    <scope>NUCLEOTIDE SEQUENCE</scope>
</reference>
<keyword evidence="2" id="KW-1185">Reference proteome</keyword>
<name>A0A9P0KL40_ACAOB</name>
<evidence type="ECO:0000313" key="1">
    <source>
        <dbReference type="EMBL" id="CAH1975237.1"/>
    </source>
</evidence>
<accession>A0A9P0KL40</accession>
<proteinExistence type="predicted"/>
<sequence length="55" mass="6240">MGPFGKIEGLEILMPCYFTQKKHASTLAVPVRQRTKHTAKIIKTFFAVHNNNVVK</sequence>
<protein>
    <submittedName>
        <fullName evidence="1">Uncharacterized protein</fullName>
    </submittedName>
</protein>
<organism evidence="1 2">
    <name type="scientific">Acanthoscelides obtectus</name>
    <name type="common">Bean weevil</name>
    <name type="synonym">Bruchus obtectus</name>
    <dbReference type="NCBI Taxonomy" id="200917"/>
    <lineage>
        <taxon>Eukaryota</taxon>
        <taxon>Metazoa</taxon>
        <taxon>Ecdysozoa</taxon>
        <taxon>Arthropoda</taxon>
        <taxon>Hexapoda</taxon>
        <taxon>Insecta</taxon>
        <taxon>Pterygota</taxon>
        <taxon>Neoptera</taxon>
        <taxon>Endopterygota</taxon>
        <taxon>Coleoptera</taxon>
        <taxon>Polyphaga</taxon>
        <taxon>Cucujiformia</taxon>
        <taxon>Chrysomeloidea</taxon>
        <taxon>Chrysomelidae</taxon>
        <taxon>Bruchinae</taxon>
        <taxon>Bruchini</taxon>
        <taxon>Acanthoscelides</taxon>
    </lineage>
</organism>
<evidence type="ECO:0000313" key="2">
    <source>
        <dbReference type="Proteomes" id="UP001152888"/>
    </source>
</evidence>
<dbReference type="AlphaFoldDB" id="A0A9P0KL40"/>